<dbReference type="Proteomes" id="UP001367508">
    <property type="component" value="Unassembled WGS sequence"/>
</dbReference>
<evidence type="ECO:0000313" key="1">
    <source>
        <dbReference type="EMBL" id="KAK7313104.1"/>
    </source>
</evidence>
<protein>
    <recommendedName>
        <fullName evidence="3">Protein kinase domain-containing protein</fullName>
    </recommendedName>
</protein>
<dbReference type="AlphaFoldDB" id="A0AAN9KC62"/>
<name>A0AAN9KC62_CANGL</name>
<dbReference type="EMBL" id="JAYMYQ010000009">
    <property type="protein sequence ID" value="KAK7313104.1"/>
    <property type="molecule type" value="Genomic_DNA"/>
</dbReference>
<evidence type="ECO:0008006" key="3">
    <source>
        <dbReference type="Google" id="ProtNLM"/>
    </source>
</evidence>
<sequence>MAQTTACFTPVSDNGVLRLKSFTVQCIKSSIRLSRVYYVILCAESFRYSDICCDHNMPITRLLYISRTCVNLQSIANDDDCCNLANDHGYTIPKENRLLVYEYMEWGNLEEKLFKAIDGLEKDQTHITTHVMGTHGYAVPEYISQVSVLP</sequence>
<accession>A0AAN9KC62</accession>
<evidence type="ECO:0000313" key="2">
    <source>
        <dbReference type="Proteomes" id="UP001367508"/>
    </source>
</evidence>
<dbReference type="SUPFAM" id="SSF56112">
    <property type="entry name" value="Protein kinase-like (PK-like)"/>
    <property type="match status" value="1"/>
</dbReference>
<dbReference type="InterPro" id="IPR011009">
    <property type="entry name" value="Kinase-like_dom_sf"/>
</dbReference>
<keyword evidence="2" id="KW-1185">Reference proteome</keyword>
<organism evidence="1 2">
    <name type="scientific">Canavalia gladiata</name>
    <name type="common">Sword bean</name>
    <name type="synonym">Dolichos gladiatus</name>
    <dbReference type="NCBI Taxonomy" id="3824"/>
    <lineage>
        <taxon>Eukaryota</taxon>
        <taxon>Viridiplantae</taxon>
        <taxon>Streptophyta</taxon>
        <taxon>Embryophyta</taxon>
        <taxon>Tracheophyta</taxon>
        <taxon>Spermatophyta</taxon>
        <taxon>Magnoliopsida</taxon>
        <taxon>eudicotyledons</taxon>
        <taxon>Gunneridae</taxon>
        <taxon>Pentapetalae</taxon>
        <taxon>rosids</taxon>
        <taxon>fabids</taxon>
        <taxon>Fabales</taxon>
        <taxon>Fabaceae</taxon>
        <taxon>Papilionoideae</taxon>
        <taxon>50 kb inversion clade</taxon>
        <taxon>NPAAA clade</taxon>
        <taxon>indigoferoid/millettioid clade</taxon>
        <taxon>Phaseoleae</taxon>
        <taxon>Canavalia</taxon>
    </lineage>
</organism>
<proteinExistence type="predicted"/>
<comment type="caution">
    <text evidence="1">The sequence shown here is derived from an EMBL/GenBank/DDBJ whole genome shotgun (WGS) entry which is preliminary data.</text>
</comment>
<gene>
    <name evidence="1" type="ORF">VNO77_37519</name>
</gene>
<reference evidence="1 2" key="1">
    <citation type="submission" date="2024-01" db="EMBL/GenBank/DDBJ databases">
        <title>The genomes of 5 underutilized Papilionoideae crops provide insights into root nodulation and disease resistanc.</title>
        <authorList>
            <person name="Jiang F."/>
        </authorList>
    </citation>
    <scope>NUCLEOTIDE SEQUENCE [LARGE SCALE GENOMIC DNA]</scope>
    <source>
        <strain evidence="1">LVBAO_FW01</strain>
        <tissue evidence="1">Leaves</tissue>
    </source>
</reference>